<dbReference type="EMBL" id="AQPN01000110">
    <property type="protein sequence ID" value="EOR93512.1"/>
    <property type="molecule type" value="Genomic_DNA"/>
</dbReference>
<accession>R9GNU4</accession>
<dbReference type="AlphaFoldDB" id="R9GNU4"/>
<keyword evidence="2" id="KW-1185">Reference proteome</keyword>
<dbReference type="RefSeq" id="WP_016196454.1">
    <property type="nucleotide sequence ID" value="NZ_AQPN01000110.1"/>
</dbReference>
<evidence type="ECO:0000313" key="2">
    <source>
        <dbReference type="Proteomes" id="UP000014174"/>
    </source>
</evidence>
<sequence>MIQAHKKAFEAVKGVPAEIVYDQDRLFIVSENLGDIIMTDYRN</sequence>
<protein>
    <submittedName>
        <fullName evidence="1">Uncharacterized protein</fullName>
    </submittedName>
</protein>
<comment type="caution">
    <text evidence="1">The sequence shown here is derived from an EMBL/GenBank/DDBJ whole genome shotgun (WGS) entry which is preliminary data.</text>
</comment>
<evidence type="ECO:0000313" key="1">
    <source>
        <dbReference type="EMBL" id="EOR93512.1"/>
    </source>
</evidence>
<reference evidence="1 2" key="1">
    <citation type="journal article" date="2013" name="Genome Announc.">
        <title>Draft Genome Sequence of Arcticibacter svalbardensis Strain MN12-7T, a Member of the Family Sphingobacteriaceae Isolated from an Arctic Soil Sample.</title>
        <authorList>
            <person name="Shivaji S."/>
            <person name="Ara S."/>
            <person name="Prasad S."/>
            <person name="Manasa B.P."/>
            <person name="Begum Z."/>
            <person name="Singh A."/>
            <person name="Kumar Pinnaka A."/>
        </authorList>
    </citation>
    <scope>NUCLEOTIDE SEQUENCE [LARGE SCALE GENOMIC DNA]</scope>
    <source>
        <strain evidence="1 2">MN12-7</strain>
    </source>
</reference>
<organism evidence="1 2">
    <name type="scientific">Arcticibacter svalbardensis MN12-7</name>
    <dbReference type="NCBI Taxonomy" id="1150600"/>
    <lineage>
        <taxon>Bacteria</taxon>
        <taxon>Pseudomonadati</taxon>
        <taxon>Bacteroidota</taxon>
        <taxon>Sphingobacteriia</taxon>
        <taxon>Sphingobacteriales</taxon>
        <taxon>Sphingobacteriaceae</taxon>
        <taxon>Arcticibacter</taxon>
    </lineage>
</organism>
<name>R9GNU4_9SPHI</name>
<dbReference type="Proteomes" id="UP000014174">
    <property type="component" value="Unassembled WGS sequence"/>
</dbReference>
<gene>
    <name evidence="1" type="ORF">ADIARSV_3225</name>
</gene>
<dbReference type="STRING" id="1150600.ADIARSV_3225"/>
<proteinExistence type="predicted"/>